<sequence length="228" mass="26876">MGNAFIKQRTVNMNEKYILEQYNHTKDDFNDVWKIESQYFNPKMISPVSQVINWDKKNKDIHIFVKDKNTYSVIGEITLLPLTKKQYESFITNKLEDTDIDEVNLINYEDKMECYLLFSAIAIDLKYRNDRRVLSNLLKGLIAKINSLQERGIIFKNMCAEAITSDGSKFIKGFLDLKEVTKTNEGYTIYSFNDKNDMDKWLKIFPSYIKEYDLKTDMINMNLTSKED</sequence>
<dbReference type="EMBL" id="AJWZ01010989">
    <property type="protein sequence ID" value="EKC46883.1"/>
    <property type="molecule type" value="Genomic_DNA"/>
</dbReference>
<comment type="caution">
    <text evidence="1">The sequence shown here is derived from an EMBL/GenBank/DDBJ whole genome shotgun (WGS) entry which is preliminary data.</text>
</comment>
<dbReference type="AlphaFoldDB" id="K1RNB7"/>
<accession>K1RNB7</accession>
<evidence type="ECO:0000313" key="1">
    <source>
        <dbReference type="EMBL" id="EKC46883.1"/>
    </source>
</evidence>
<proteinExistence type="predicted"/>
<organism evidence="1">
    <name type="scientific">human gut metagenome</name>
    <dbReference type="NCBI Taxonomy" id="408170"/>
    <lineage>
        <taxon>unclassified sequences</taxon>
        <taxon>metagenomes</taxon>
        <taxon>organismal metagenomes</taxon>
    </lineage>
</organism>
<reference evidence="1" key="1">
    <citation type="journal article" date="2013" name="Environ. Microbiol.">
        <title>Microbiota from the distal guts of lean and obese adolescents exhibit partial functional redundancy besides clear differences in community structure.</title>
        <authorList>
            <person name="Ferrer M."/>
            <person name="Ruiz A."/>
            <person name="Lanza F."/>
            <person name="Haange S.B."/>
            <person name="Oberbach A."/>
            <person name="Till H."/>
            <person name="Bargiela R."/>
            <person name="Campoy C."/>
            <person name="Segura M.T."/>
            <person name="Richter M."/>
            <person name="von Bergen M."/>
            <person name="Seifert J."/>
            <person name="Suarez A."/>
        </authorList>
    </citation>
    <scope>NUCLEOTIDE SEQUENCE</scope>
</reference>
<protein>
    <submittedName>
        <fullName evidence="1">TIR domain protein</fullName>
    </submittedName>
</protein>
<name>K1RNB7_9ZZZZ</name>
<gene>
    <name evidence="1" type="ORF">OBE_16015</name>
</gene>